<evidence type="ECO:0000313" key="2">
    <source>
        <dbReference type="EMBL" id="GAA3131450.1"/>
    </source>
</evidence>
<reference evidence="3" key="1">
    <citation type="journal article" date="2019" name="Int. J. Syst. Evol. Microbiol.">
        <title>The Global Catalogue of Microorganisms (GCM) 10K type strain sequencing project: providing services to taxonomists for standard genome sequencing and annotation.</title>
        <authorList>
            <consortium name="The Broad Institute Genomics Platform"/>
            <consortium name="The Broad Institute Genome Sequencing Center for Infectious Disease"/>
            <person name="Wu L."/>
            <person name="Ma J."/>
        </authorList>
    </citation>
    <scope>NUCLEOTIDE SEQUENCE [LARGE SCALE GENOMIC DNA]</scope>
    <source>
        <strain evidence="3">JCM 9373</strain>
    </source>
</reference>
<dbReference type="EMBL" id="BAAAUT010000015">
    <property type="protein sequence ID" value="GAA3131450.1"/>
    <property type="molecule type" value="Genomic_DNA"/>
</dbReference>
<accession>A0ABP6MZH6</accession>
<feature type="transmembrane region" description="Helical" evidence="1">
    <location>
        <begin position="6"/>
        <end position="22"/>
    </location>
</feature>
<keyword evidence="1" id="KW-0812">Transmembrane</keyword>
<keyword evidence="3" id="KW-1185">Reference proteome</keyword>
<keyword evidence="1" id="KW-0472">Membrane</keyword>
<evidence type="ECO:0000256" key="1">
    <source>
        <dbReference type="SAM" id="Phobius"/>
    </source>
</evidence>
<comment type="caution">
    <text evidence="2">The sequence shown here is derived from an EMBL/GenBank/DDBJ whole genome shotgun (WGS) entry which is preliminary data.</text>
</comment>
<gene>
    <name evidence="2" type="ORF">GCM10010466_22560</name>
</gene>
<evidence type="ECO:0000313" key="3">
    <source>
        <dbReference type="Proteomes" id="UP001500320"/>
    </source>
</evidence>
<sequence length="84" mass="8924">METSDGRVVVLIVVAFIAFFVGRRFQRTKDTWAGWGSAVKEAKTAADKIPKAKGDAWAAVRGMAVVGVGALILIAMVANAIRYG</sequence>
<dbReference type="Proteomes" id="UP001500320">
    <property type="component" value="Unassembled WGS sequence"/>
</dbReference>
<name>A0ABP6MZH6_9ACTN</name>
<organism evidence="2 3">
    <name type="scientific">Planomonospora alba</name>
    <dbReference type="NCBI Taxonomy" id="161354"/>
    <lineage>
        <taxon>Bacteria</taxon>
        <taxon>Bacillati</taxon>
        <taxon>Actinomycetota</taxon>
        <taxon>Actinomycetes</taxon>
        <taxon>Streptosporangiales</taxon>
        <taxon>Streptosporangiaceae</taxon>
        <taxon>Planomonospora</taxon>
    </lineage>
</organism>
<dbReference type="RefSeq" id="WP_344858534.1">
    <property type="nucleotide sequence ID" value="NZ_BAAAUT010000015.1"/>
</dbReference>
<proteinExistence type="predicted"/>
<feature type="transmembrane region" description="Helical" evidence="1">
    <location>
        <begin position="58"/>
        <end position="81"/>
    </location>
</feature>
<protein>
    <submittedName>
        <fullName evidence="2">Uncharacterized protein</fullName>
    </submittedName>
</protein>
<keyword evidence="1" id="KW-1133">Transmembrane helix</keyword>